<proteinExistence type="predicted"/>
<dbReference type="SUPFAM" id="SSF48452">
    <property type="entry name" value="TPR-like"/>
    <property type="match status" value="1"/>
</dbReference>
<evidence type="ECO:0000313" key="4">
    <source>
        <dbReference type="EMBL" id="MDX8472452.1"/>
    </source>
</evidence>
<dbReference type="PROSITE" id="PS51755">
    <property type="entry name" value="OMPR_PHOB"/>
    <property type="match status" value="1"/>
</dbReference>
<evidence type="ECO:0000313" key="5">
    <source>
        <dbReference type="Proteomes" id="UP001271780"/>
    </source>
</evidence>
<accession>A0ABU4XCD8</accession>
<dbReference type="InterPro" id="IPR016032">
    <property type="entry name" value="Sig_transdc_resp-reg_C-effctor"/>
</dbReference>
<dbReference type="InterPro" id="IPR001867">
    <property type="entry name" value="OmpR/PhoB-type_DNA-bd"/>
</dbReference>
<evidence type="ECO:0000256" key="2">
    <source>
        <dbReference type="PROSITE-ProRule" id="PRU01091"/>
    </source>
</evidence>
<evidence type="ECO:0000259" key="3">
    <source>
        <dbReference type="PROSITE" id="PS51755"/>
    </source>
</evidence>
<feature type="DNA-binding region" description="OmpR/PhoB-type" evidence="2">
    <location>
        <begin position="3"/>
        <end position="101"/>
    </location>
</feature>
<dbReference type="Gene3D" id="1.25.40.10">
    <property type="entry name" value="Tetratricopeptide repeat domain"/>
    <property type="match status" value="1"/>
</dbReference>
<comment type="caution">
    <text evidence="4">The sequence shown here is derived from an EMBL/GenBank/DDBJ whole genome shotgun (WGS) entry which is preliminary data.</text>
</comment>
<dbReference type="SMART" id="SM00028">
    <property type="entry name" value="TPR"/>
    <property type="match status" value="4"/>
</dbReference>
<dbReference type="SMART" id="SM00862">
    <property type="entry name" value="Trans_reg_C"/>
    <property type="match status" value="1"/>
</dbReference>
<dbReference type="PANTHER" id="PTHR12558:SF33">
    <property type="entry name" value="BLL7664 PROTEIN"/>
    <property type="match status" value="1"/>
</dbReference>
<dbReference type="Proteomes" id="UP001271780">
    <property type="component" value="Unassembled WGS sequence"/>
</dbReference>
<name>A0ABU4XCD8_9HYPH</name>
<evidence type="ECO:0000256" key="1">
    <source>
        <dbReference type="ARBA" id="ARBA00023125"/>
    </source>
</evidence>
<gene>
    <name evidence="4" type="ORF">RFM27_10250</name>
</gene>
<dbReference type="EMBL" id="JAVIIZ010000004">
    <property type="protein sequence ID" value="MDX8472452.1"/>
    <property type="molecule type" value="Genomic_DNA"/>
</dbReference>
<dbReference type="Gene3D" id="3.40.50.10070">
    <property type="entry name" value="TolB, N-terminal domain"/>
    <property type="match status" value="1"/>
</dbReference>
<dbReference type="Pfam" id="PF00486">
    <property type="entry name" value="Trans_reg_C"/>
    <property type="match status" value="1"/>
</dbReference>
<keyword evidence="5" id="KW-1185">Reference proteome</keyword>
<dbReference type="PANTHER" id="PTHR12558">
    <property type="entry name" value="CELL DIVISION CYCLE 16,23,27"/>
    <property type="match status" value="1"/>
</dbReference>
<reference evidence="4 5" key="1">
    <citation type="submission" date="2023-08" db="EMBL/GenBank/DDBJ databases">
        <title>Implementing the SeqCode for naming new Mesorhizobium species isolated from Vachellia karroo root nodules.</title>
        <authorList>
            <person name="Van Lill M."/>
        </authorList>
    </citation>
    <scope>NUCLEOTIDE SEQUENCE [LARGE SCALE GENOMIC DNA]</scope>
    <source>
        <strain evidence="4 5">VK23A</strain>
    </source>
</reference>
<dbReference type="InterPro" id="IPR036388">
    <property type="entry name" value="WH-like_DNA-bd_sf"/>
</dbReference>
<dbReference type="InterPro" id="IPR019734">
    <property type="entry name" value="TPR_rpt"/>
</dbReference>
<dbReference type="CDD" id="cd00383">
    <property type="entry name" value="trans_reg_C"/>
    <property type="match status" value="1"/>
</dbReference>
<dbReference type="RefSeq" id="WP_320262856.1">
    <property type="nucleotide sequence ID" value="NZ_JAVIIX010000005.1"/>
</dbReference>
<dbReference type="Gene3D" id="1.10.10.10">
    <property type="entry name" value="Winged helix-like DNA-binding domain superfamily/Winged helix DNA-binding domain"/>
    <property type="match status" value="1"/>
</dbReference>
<dbReference type="SUPFAM" id="SSF46894">
    <property type="entry name" value="C-terminal effector domain of the bipartite response regulators"/>
    <property type="match status" value="1"/>
</dbReference>
<protein>
    <submittedName>
        <fullName evidence="4">Winged helix-turn-helix domain-containing protein</fullName>
    </submittedName>
</protein>
<feature type="domain" description="OmpR/PhoB-type" evidence="3">
    <location>
        <begin position="3"/>
        <end position="101"/>
    </location>
</feature>
<sequence>MQGCRFVFGPFVLNAETGTLHRQKIPIPVGYRALLLLEALVERPGEVLTKSELINAAWQGTAVEEGNLSVQIASLRKLLGPTAGGEDWIVTVPRVGYRFTGEIERLDGPTHHREAVEPGPSIAVLPFANLSDDVHQQYFGDGLAEDLITRLARLRWLFVSARNSSFSHGGKAVDVKHVGHELGVRYVLDGSVRRSGQHLRITARASDTHNGRQIWAERYDLEIVDFFALQDQIVQSVIGAIEPRLYAAEHERFQSRAPGSLDAWGFAMKAMPYVWTWGSAQELELAERLLTKATDIDPDYPRANCLLAWALAARVMLGLAEPAEALPIARDMAQRAIRGDPEDPWTHFASGFVHMASRHFDQAVAALTEAIVLNPSFAFAHVILGCTYGYGGMPDDGLHHLAIAERLSPRDFTQAANLSTAGLCHFVAKRFAQAAEYERRAVELRPHFGTAWRTLAASAGMAGDRALAGQALSQALRLHPSLSVEWVEKYHPIVHERDRALYIEGLRVAGLR</sequence>
<keyword evidence="1 2" id="KW-0238">DNA-binding</keyword>
<dbReference type="InterPro" id="IPR011990">
    <property type="entry name" value="TPR-like_helical_dom_sf"/>
</dbReference>
<organism evidence="4 5">
    <name type="scientific">Mesorhizobium dulcispinae</name>
    <dbReference type="NCBI Taxonomy" id="3072316"/>
    <lineage>
        <taxon>Bacteria</taxon>
        <taxon>Pseudomonadati</taxon>
        <taxon>Pseudomonadota</taxon>
        <taxon>Alphaproteobacteria</taxon>
        <taxon>Hyphomicrobiales</taxon>
        <taxon>Phyllobacteriaceae</taxon>
        <taxon>Mesorhizobium</taxon>
    </lineage>
</organism>